<dbReference type="InterPro" id="IPR002938">
    <property type="entry name" value="FAD-bd"/>
</dbReference>
<dbReference type="SUPFAM" id="SSF51905">
    <property type="entry name" value="FAD/NAD(P)-binding domain"/>
    <property type="match status" value="1"/>
</dbReference>
<dbReference type="Pfam" id="PF00724">
    <property type="entry name" value="Oxidored_FMN"/>
    <property type="match status" value="1"/>
</dbReference>
<dbReference type="GO" id="GO:0010181">
    <property type="term" value="F:FMN binding"/>
    <property type="evidence" value="ECO:0007669"/>
    <property type="project" value="InterPro"/>
</dbReference>
<dbReference type="Pfam" id="PF01494">
    <property type="entry name" value="FAD_binding_3"/>
    <property type="match status" value="1"/>
</dbReference>
<evidence type="ECO:0000313" key="4">
    <source>
        <dbReference type="Proteomes" id="UP000240653"/>
    </source>
</evidence>
<dbReference type="Gene3D" id="3.30.9.20">
    <property type="match status" value="1"/>
</dbReference>
<evidence type="ECO:0000313" key="3">
    <source>
        <dbReference type="EMBL" id="PSJ58535.1"/>
    </source>
</evidence>
<feature type="domain" description="FAD-binding" evidence="2">
    <location>
        <begin position="4"/>
        <end position="318"/>
    </location>
</feature>
<dbReference type="GO" id="GO:0003959">
    <property type="term" value="F:NADPH dehydrogenase activity"/>
    <property type="evidence" value="ECO:0007669"/>
    <property type="project" value="InterPro"/>
</dbReference>
<gene>
    <name evidence="3" type="ORF">C7I85_19230</name>
</gene>
<protein>
    <submittedName>
        <fullName evidence="3">Bifunctional salicylyl-CoA 5-hydroxylase/oxidoreductase</fullName>
    </submittedName>
</protein>
<dbReference type="OrthoDB" id="9804454at2"/>
<dbReference type="EMBL" id="PXYL01000010">
    <property type="protein sequence ID" value="PSJ58535.1"/>
    <property type="molecule type" value="Genomic_DNA"/>
</dbReference>
<dbReference type="InterPro" id="IPR013785">
    <property type="entry name" value="Aldolase_TIM"/>
</dbReference>
<dbReference type="GO" id="GO:0071949">
    <property type="term" value="F:FAD binding"/>
    <property type="evidence" value="ECO:0007669"/>
    <property type="project" value="InterPro"/>
</dbReference>
<dbReference type="Gene3D" id="3.50.50.60">
    <property type="entry name" value="FAD/NAD(P)-binding domain"/>
    <property type="match status" value="1"/>
</dbReference>
<dbReference type="CDD" id="cd02932">
    <property type="entry name" value="OYE_YqiM_FMN"/>
    <property type="match status" value="1"/>
</dbReference>
<comment type="caution">
    <text evidence="3">The sequence shown here is derived from an EMBL/GenBank/DDBJ whole genome shotgun (WGS) entry which is preliminary data.</text>
</comment>
<reference evidence="3 4" key="1">
    <citation type="submission" date="2018-03" db="EMBL/GenBank/DDBJ databases">
        <title>The draft genome of Mesorhizobium soli JCM 19897.</title>
        <authorList>
            <person name="Li L."/>
            <person name="Liu L."/>
            <person name="Liang L."/>
            <person name="Wang T."/>
            <person name="Zhang X."/>
        </authorList>
    </citation>
    <scope>NUCLEOTIDE SEQUENCE [LARGE SCALE GENOMIC DNA]</scope>
    <source>
        <strain evidence="3 4">JCM 19897</strain>
    </source>
</reference>
<dbReference type="NCBIfam" id="NF006101">
    <property type="entry name" value="PRK08255.1"/>
    <property type="match status" value="1"/>
</dbReference>
<dbReference type="InterPro" id="IPR036188">
    <property type="entry name" value="FAD/NAD-bd_sf"/>
</dbReference>
<dbReference type="Gene3D" id="3.20.20.70">
    <property type="entry name" value="Aldolase class I"/>
    <property type="match status" value="1"/>
</dbReference>
<accession>A0A2P7S892</accession>
<dbReference type="PANTHER" id="PTHR43303:SF3">
    <property type="entry name" value="BLR3436 PROTEIN"/>
    <property type="match status" value="1"/>
</dbReference>
<dbReference type="GO" id="GO:0050661">
    <property type="term" value="F:NADP binding"/>
    <property type="evidence" value="ECO:0007669"/>
    <property type="project" value="InterPro"/>
</dbReference>
<dbReference type="InterPro" id="IPR044152">
    <property type="entry name" value="YqjM-like"/>
</dbReference>
<evidence type="ECO:0000259" key="1">
    <source>
        <dbReference type="Pfam" id="PF00724"/>
    </source>
</evidence>
<proteinExistence type="predicted"/>
<dbReference type="AlphaFoldDB" id="A0A2P7S892"/>
<dbReference type="Proteomes" id="UP000240653">
    <property type="component" value="Unassembled WGS sequence"/>
</dbReference>
<dbReference type="SUPFAM" id="SSF51395">
    <property type="entry name" value="FMN-linked oxidoreductases"/>
    <property type="match status" value="1"/>
</dbReference>
<dbReference type="RefSeq" id="WP_106725630.1">
    <property type="nucleotide sequence ID" value="NZ_PXYL01000010.1"/>
</dbReference>
<keyword evidence="4" id="KW-1185">Reference proteome</keyword>
<evidence type="ECO:0000259" key="2">
    <source>
        <dbReference type="Pfam" id="PF01494"/>
    </source>
</evidence>
<name>A0A2P7S892_9HYPH</name>
<feature type="domain" description="NADH:flavin oxidoreductase/NADH oxidase N-terminal" evidence="1">
    <location>
        <begin position="395"/>
        <end position="731"/>
    </location>
</feature>
<dbReference type="PANTHER" id="PTHR43303">
    <property type="entry name" value="NADPH DEHYDROGENASE C23G7.10C-RELATED"/>
    <property type="match status" value="1"/>
</dbReference>
<sequence>MKIACLGGGPAGLYFAISMKLRDPSAEIVVIERNKPDDTFGWGVVLSDETLTNLAANDPVSAAAIRSHFAYWDDIAVHFKDTKTVSSGHGFCGIGRKQLLLLLQARAKELGIEIRFETNVESVADYAEQYDLVVASDGLNSRARTEFADKFEPDIDVRACKFVWLGTHQKFDDAFTFIFEETEHGWVWAHAYQFDNDTATFIVECSTETWEKFGFGEMSQQESIEVCQRIFAKHLGGHALMTNANHIRGSAWLNFPRVLCKRWSYKNVALLGDAAATAHFSIGSGTKLALESAVALAEYVHTEKSLDTAFARYEDERRVQVLRLQSAARNSLEWFEEVERYFHLDPVQFNYSLLTRSQRISHENLRLRDKAWLEGAEGWFQENAGAPQGTHRAPMFAPFRLRGMELKNRIVVSPMAQYKAVDGTPTDWHLVHYGERAKGGAGLLYIEMTCVSAEGRITPGCPGFYTPEHEVAWKRIVDFVHTETEAKICAQIGHAGRKASTCVGWEGTDKPLKDGNWPLLSVSDLPWSAENQTPKAMTRADMDLVRDQFVSAAQMADRCGFDMLEIHAAHGYLLSSFITPVTNNRTDEYGGSLENRMRYPLEIFHAIRAVWPEGKPISVRISANDWVGPEGVTPQEAVEIARIFQEAGVDICDVSAGQTTKAARPVYGRMFQTPFSDRIRNETGMATMAVGNIYEPDHVNSILLAGRADLVCLARPHLTDPYWTLRAAATLGDTAEAWPDPYRPGGDQLRRLAERAAEMAAQDRAV</sequence>
<dbReference type="InterPro" id="IPR001155">
    <property type="entry name" value="OxRdtase_FMN_N"/>
</dbReference>
<organism evidence="3 4">
    <name type="scientific">Pseudaminobacter soli</name>
    <name type="common">ex Li et al. 2025</name>
    <dbReference type="NCBI Taxonomy" id="1295366"/>
    <lineage>
        <taxon>Bacteria</taxon>
        <taxon>Pseudomonadati</taxon>
        <taxon>Pseudomonadota</taxon>
        <taxon>Alphaproteobacteria</taxon>
        <taxon>Hyphomicrobiales</taxon>
        <taxon>Phyllobacteriaceae</taxon>
        <taxon>Pseudaminobacter</taxon>
    </lineage>
</organism>